<evidence type="ECO:0000313" key="2">
    <source>
        <dbReference type="EMBL" id="PWN86476.1"/>
    </source>
</evidence>
<dbReference type="RefSeq" id="XP_025373674.1">
    <property type="nucleotide sequence ID" value="XM_025520195.1"/>
</dbReference>
<dbReference type="STRING" id="215250.A0A316Y9T5"/>
<dbReference type="InterPro" id="IPR011990">
    <property type="entry name" value="TPR-like_helical_dom_sf"/>
</dbReference>
<dbReference type="OrthoDB" id="69928at2759"/>
<gene>
    <name evidence="2" type="ORF">FA10DRAFT_263334</name>
</gene>
<organism evidence="2 3">
    <name type="scientific">Acaromyces ingoldii</name>
    <dbReference type="NCBI Taxonomy" id="215250"/>
    <lineage>
        <taxon>Eukaryota</taxon>
        <taxon>Fungi</taxon>
        <taxon>Dikarya</taxon>
        <taxon>Basidiomycota</taxon>
        <taxon>Ustilaginomycotina</taxon>
        <taxon>Exobasidiomycetes</taxon>
        <taxon>Exobasidiales</taxon>
        <taxon>Cryptobasidiaceae</taxon>
        <taxon>Acaromyces</taxon>
    </lineage>
</organism>
<dbReference type="Pfam" id="PF10373">
    <property type="entry name" value="EST1_DNA_bind"/>
    <property type="match status" value="1"/>
</dbReference>
<evidence type="ECO:0000313" key="3">
    <source>
        <dbReference type="Proteomes" id="UP000245768"/>
    </source>
</evidence>
<evidence type="ECO:0000259" key="1">
    <source>
        <dbReference type="Pfam" id="PF10373"/>
    </source>
</evidence>
<dbReference type="Gene3D" id="1.25.40.10">
    <property type="entry name" value="Tetratricopeptide repeat domain"/>
    <property type="match status" value="1"/>
</dbReference>
<dbReference type="AlphaFoldDB" id="A0A316Y9T5"/>
<proteinExistence type="predicted"/>
<feature type="domain" description="DNA/RNA-binding" evidence="1">
    <location>
        <begin position="148"/>
        <end position="186"/>
    </location>
</feature>
<accession>A0A316Y9T5</accession>
<dbReference type="InParanoid" id="A0A316Y9T5"/>
<dbReference type="SUPFAM" id="SSF48452">
    <property type="entry name" value="TPR-like"/>
    <property type="match status" value="1"/>
</dbReference>
<dbReference type="GeneID" id="37042111"/>
<protein>
    <recommendedName>
        <fullName evidence="1">DNA/RNA-binding domain-containing protein</fullName>
    </recommendedName>
</protein>
<dbReference type="Proteomes" id="UP000245768">
    <property type="component" value="Unassembled WGS sequence"/>
</dbReference>
<sequence>MHELRNVYLKLLFSCSFTGRAKGADSSLWAVTTYELIAICRARIFELGKQFRGLNDEARTGEGSKEERKKQAKVQSQDALALQHIASSIETTARTLTRSPWLLDGMRQLGWEASAADGEALLVEISAVERIQPGRVENPRPGLATNEQARLLLPDSGSHSNQLAVLALHKDDLLSSINYYYRALCVIYS</sequence>
<dbReference type="InterPro" id="IPR018834">
    <property type="entry name" value="DNA/RNA-bd_Est1-type"/>
</dbReference>
<reference evidence="2 3" key="1">
    <citation type="journal article" date="2018" name="Mol. Biol. Evol.">
        <title>Broad Genomic Sampling Reveals a Smut Pathogenic Ancestry of the Fungal Clade Ustilaginomycotina.</title>
        <authorList>
            <person name="Kijpornyongpan T."/>
            <person name="Mondo S.J."/>
            <person name="Barry K."/>
            <person name="Sandor L."/>
            <person name="Lee J."/>
            <person name="Lipzen A."/>
            <person name="Pangilinan J."/>
            <person name="LaButti K."/>
            <person name="Hainaut M."/>
            <person name="Henrissat B."/>
            <person name="Grigoriev I.V."/>
            <person name="Spatafora J.W."/>
            <person name="Aime M.C."/>
        </authorList>
    </citation>
    <scope>NUCLEOTIDE SEQUENCE [LARGE SCALE GENOMIC DNA]</scope>
    <source>
        <strain evidence="2 3">MCA 4198</strain>
    </source>
</reference>
<dbReference type="EMBL" id="KZ819646">
    <property type="protein sequence ID" value="PWN86476.1"/>
    <property type="molecule type" value="Genomic_DNA"/>
</dbReference>
<keyword evidence="3" id="KW-1185">Reference proteome</keyword>
<name>A0A316Y9T5_9BASI</name>